<dbReference type="eggNOG" id="COG2801">
    <property type="taxonomic scope" value="Bacteria"/>
</dbReference>
<proteinExistence type="predicted"/>
<keyword evidence="2" id="KW-1185">Reference proteome</keyword>
<evidence type="ECO:0008006" key="3">
    <source>
        <dbReference type="Google" id="ProtNLM"/>
    </source>
</evidence>
<dbReference type="AlphaFoldDB" id="A0A085ZDL4"/>
<dbReference type="Proteomes" id="UP000028703">
    <property type="component" value="Unassembled WGS sequence"/>
</dbReference>
<sequence>MEDIANTQNPDPSLINILLVLNPKTNKIEAVKTIDDKPVLKNRVDESIENPALGQLKVSNELRKKGFIVSPGGVRSIWLRHDLHTFKLRLKALVQENIVKVKHQCRRF</sequence>
<evidence type="ECO:0000313" key="1">
    <source>
        <dbReference type="EMBL" id="KFF02528.1"/>
    </source>
</evidence>
<accession>A0A085ZDL4</accession>
<name>A0A085ZDL4_9FLAO</name>
<gene>
    <name evidence="1" type="ORF">IX38_13030</name>
</gene>
<organism evidence="1 2">
    <name type="scientific">Chryseobacterium luteum</name>
    <dbReference type="NCBI Taxonomy" id="421531"/>
    <lineage>
        <taxon>Bacteria</taxon>
        <taxon>Pseudomonadati</taxon>
        <taxon>Bacteroidota</taxon>
        <taxon>Flavobacteriia</taxon>
        <taxon>Flavobacteriales</taxon>
        <taxon>Weeksellaceae</taxon>
        <taxon>Chryseobacterium group</taxon>
        <taxon>Chryseobacterium</taxon>
    </lineage>
</organism>
<evidence type="ECO:0000313" key="2">
    <source>
        <dbReference type="Proteomes" id="UP000028703"/>
    </source>
</evidence>
<comment type="caution">
    <text evidence="1">The sequence shown here is derived from an EMBL/GenBank/DDBJ whole genome shotgun (WGS) entry which is preliminary data.</text>
</comment>
<reference evidence="1 2" key="1">
    <citation type="submission" date="2014-07" db="EMBL/GenBank/DDBJ databases">
        <title>Genome of Chryseobacterium luteum DSM 18605.</title>
        <authorList>
            <person name="Stropko S.J."/>
            <person name="Pipes S.E."/>
            <person name="Newman J.D."/>
        </authorList>
    </citation>
    <scope>NUCLEOTIDE SEQUENCE [LARGE SCALE GENOMIC DNA]</scope>
    <source>
        <strain evidence="1 2">DSM 18605</strain>
    </source>
</reference>
<dbReference type="EMBL" id="JPRO01000011">
    <property type="protein sequence ID" value="KFF02528.1"/>
    <property type="molecule type" value="Genomic_DNA"/>
</dbReference>
<protein>
    <recommendedName>
        <fullName evidence="3">Transposase</fullName>
    </recommendedName>
</protein>